<feature type="signal peptide" evidence="1">
    <location>
        <begin position="1"/>
        <end position="22"/>
    </location>
</feature>
<dbReference type="Proteomes" id="UP000464378">
    <property type="component" value="Chromosome"/>
</dbReference>
<reference evidence="4" key="1">
    <citation type="submission" date="2019-04" db="EMBL/GenBank/DDBJ databases">
        <authorList>
            <consortium name="Science for Life Laboratories"/>
        </authorList>
    </citation>
    <scope>NUCLEOTIDE SEQUENCE</scope>
    <source>
        <strain evidence="4">MBLW1</strain>
    </source>
</reference>
<accession>A0A6C2YV73</accession>
<dbReference type="AlphaFoldDB" id="A0A6C2YV73"/>
<evidence type="ECO:0000313" key="4">
    <source>
        <dbReference type="EMBL" id="VIP04772.1"/>
    </source>
</evidence>
<evidence type="ECO:0000259" key="2">
    <source>
        <dbReference type="Pfam" id="PF07583"/>
    </source>
</evidence>
<feature type="domain" description="DUF1553" evidence="3">
    <location>
        <begin position="264"/>
        <end position="385"/>
    </location>
</feature>
<dbReference type="EMBL" id="LR593887">
    <property type="protein sequence ID" value="VTS06903.1"/>
    <property type="molecule type" value="Genomic_DNA"/>
</dbReference>
<gene>
    <name evidence="4" type="ORF">GMBLW1_44210</name>
</gene>
<proteinExistence type="predicted"/>
<name>A0A6C2YV73_9BACT</name>
<dbReference type="InterPro" id="IPR011444">
    <property type="entry name" value="DUF1549"/>
</dbReference>
<evidence type="ECO:0000313" key="5">
    <source>
        <dbReference type="Proteomes" id="UP000464378"/>
    </source>
</evidence>
<dbReference type="RefSeq" id="WP_232056312.1">
    <property type="nucleotide sequence ID" value="NZ_LR593887.1"/>
</dbReference>
<keyword evidence="5" id="KW-1185">Reference proteome</keyword>
<dbReference type="PANTHER" id="PTHR35889">
    <property type="entry name" value="CYCLOINULO-OLIGOSACCHARIDE FRUCTANOTRANSFERASE-RELATED"/>
    <property type="match status" value="1"/>
</dbReference>
<sequence length="509" mass="56751">MRTRIWLLTLLGCLGNCSLLLAAEPAKGPPSPSELAATIDRMMAARSQADSSAVAPIADDATFLRRVTLDLVGRIPTVAETRAFLEDSRPHKRKRLIEQLTQSPAYARHWATIWRHHWIPQAEVGQTQLADEIDAWLVRQFQQNTRYDRIVADLLLAPARGSNQSVPATFLAAGEFKPENLAANTTRVFLGLNLDCAQCHNHPFAEWTRNQFWETAAFFTRVPKASTVAALEIAIPDTKRTVRPKLLTEPQPQWPAEITADTGRQILTQWLIAKQNPYFARNAVNRLWAELFGIGFIEPLDDLSSDLPVAHADVLAELTRAFQASDYDLRYLTQALVLTQAYQRSSRSPEGGTGSGPFARARVRGLTGEQLYDSLLTAAGLPPERNDLNRSTERSERDRFVQQFRIDRPGTAQRSILQSLTMMNGARITRLTDPQRVPLLQGLIDAPFLTSSDQIESLVLATLNRFPTTEETATLAAYLESAAAKQQSSQALSDLFWALLNSSEFNTNH</sequence>
<dbReference type="PANTHER" id="PTHR35889:SF3">
    <property type="entry name" value="F-BOX DOMAIN-CONTAINING PROTEIN"/>
    <property type="match status" value="1"/>
</dbReference>
<protein>
    <recommendedName>
        <fullName evidence="6">DUF1549 domain-containing protein</fullName>
    </recommendedName>
</protein>
<feature type="domain" description="DUF1549" evidence="2">
    <location>
        <begin position="39"/>
        <end position="222"/>
    </location>
</feature>
<keyword evidence="1" id="KW-0732">Signal</keyword>
<organism evidence="4">
    <name type="scientific">Tuwongella immobilis</name>
    <dbReference type="NCBI Taxonomy" id="692036"/>
    <lineage>
        <taxon>Bacteria</taxon>
        <taxon>Pseudomonadati</taxon>
        <taxon>Planctomycetota</taxon>
        <taxon>Planctomycetia</taxon>
        <taxon>Gemmatales</taxon>
        <taxon>Gemmataceae</taxon>
        <taxon>Tuwongella</taxon>
    </lineage>
</organism>
<evidence type="ECO:0000256" key="1">
    <source>
        <dbReference type="SAM" id="SignalP"/>
    </source>
</evidence>
<dbReference type="Pfam" id="PF07583">
    <property type="entry name" value="PSCyt2"/>
    <property type="match status" value="1"/>
</dbReference>
<dbReference type="Pfam" id="PF07587">
    <property type="entry name" value="PSD1"/>
    <property type="match status" value="1"/>
</dbReference>
<dbReference type="KEGG" id="tim:GMBLW1_44210"/>
<dbReference type="InterPro" id="IPR022655">
    <property type="entry name" value="DUF1553"/>
</dbReference>
<evidence type="ECO:0000259" key="3">
    <source>
        <dbReference type="Pfam" id="PF07587"/>
    </source>
</evidence>
<dbReference type="EMBL" id="LR586016">
    <property type="protein sequence ID" value="VIP04772.1"/>
    <property type="molecule type" value="Genomic_DNA"/>
</dbReference>
<dbReference type="InParanoid" id="A0A6C2YV73"/>
<feature type="chain" id="PRO_5036172885" description="DUF1549 domain-containing protein" evidence="1">
    <location>
        <begin position="23"/>
        <end position="509"/>
    </location>
</feature>
<evidence type="ECO:0008006" key="6">
    <source>
        <dbReference type="Google" id="ProtNLM"/>
    </source>
</evidence>